<comment type="similarity">
    <text evidence="1">Belongs to the iron-containing alcohol dehydrogenase family.</text>
</comment>
<evidence type="ECO:0000256" key="2">
    <source>
        <dbReference type="ARBA" id="ARBA00023002"/>
    </source>
</evidence>
<dbReference type="SUPFAM" id="SSF56796">
    <property type="entry name" value="Dehydroquinate synthase-like"/>
    <property type="match status" value="1"/>
</dbReference>
<name>A0A6G4WDX8_9HYPH</name>
<proteinExistence type="inferred from homology"/>
<feature type="domain" description="Alcohol dehydrogenase iron-type/glycerol dehydrogenase GldA" evidence="4">
    <location>
        <begin position="10"/>
        <end position="152"/>
    </location>
</feature>
<dbReference type="RefSeq" id="WP_165029607.1">
    <property type="nucleotide sequence ID" value="NZ_JAAKZF010000022.1"/>
</dbReference>
<gene>
    <name evidence="6" type="ORF">G6N73_16685</name>
</gene>
<dbReference type="PANTHER" id="PTHR11496:SF102">
    <property type="entry name" value="ALCOHOL DEHYDROGENASE 4"/>
    <property type="match status" value="1"/>
</dbReference>
<evidence type="ECO:0000256" key="3">
    <source>
        <dbReference type="ARBA" id="ARBA00023027"/>
    </source>
</evidence>
<dbReference type="InterPro" id="IPR039697">
    <property type="entry name" value="Alcohol_dehydrogenase_Fe"/>
</dbReference>
<dbReference type="Gene3D" id="3.40.50.1970">
    <property type="match status" value="1"/>
</dbReference>
<dbReference type="EMBL" id="JAAKZF010000022">
    <property type="protein sequence ID" value="NGO52794.1"/>
    <property type="molecule type" value="Genomic_DNA"/>
</dbReference>
<dbReference type="InterPro" id="IPR034786">
    <property type="entry name" value="MAR"/>
</dbReference>
<keyword evidence="2" id="KW-0560">Oxidoreductase</keyword>
<evidence type="ECO:0000259" key="4">
    <source>
        <dbReference type="Pfam" id="PF00465"/>
    </source>
</evidence>
<feature type="domain" description="Fe-containing alcohol dehydrogenase-like C-terminal" evidence="5">
    <location>
        <begin position="165"/>
        <end position="346"/>
    </location>
</feature>
<reference evidence="6 7" key="1">
    <citation type="submission" date="2020-02" db="EMBL/GenBank/DDBJ databases">
        <title>Genome sequence of strain CCNWXJ40-4.</title>
        <authorList>
            <person name="Gao J."/>
            <person name="Sun J."/>
        </authorList>
    </citation>
    <scope>NUCLEOTIDE SEQUENCE [LARGE SCALE GENOMIC DNA]</scope>
    <source>
        <strain evidence="6 7">CCNWXJ 40-4</strain>
    </source>
</reference>
<dbReference type="CDD" id="cd08177">
    <property type="entry name" value="MAR"/>
    <property type="match status" value="1"/>
</dbReference>
<organism evidence="6 7">
    <name type="scientific">Allomesorhizobium camelthorni</name>
    <dbReference type="NCBI Taxonomy" id="475069"/>
    <lineage>
        <taxon>Bacteria</taxon>
        <taxon>Pseudomonadati</taxon>
        <taxon>Pseudomonadota</taxon>
        <taxon>Alphaproteobacteria</taxon>
        <taxon>Hyphomicrobiales</taxon>
        <taxon>Phyllobacteriaceae</taxon>
        <taxon>Allomesorhizobium</taxon>
    </lineage>
</organism>
<dbReference type="InterPro" id="IPR056798">
    <property type="entry name" value="ADH_Fe_C"/>
</dbReference>
<comment type="caution">
    <text evidence="6">The sequence shown here is derived from an EMBL/GenBank/DDBJ whole genome shotgun (WGS) entry which is preliminary data.</text>
</comment>
<protein>
    <submittedName>
        <fullName evidence="6">Maleylacetate reductase</fullName>
    </submittedName>
</protein>
<dbReference type="Pfam" id="PF00465">
    <property type="entry name" value="Fe-ADH"/>
    <property type="match status" value="1"/>
</dbReference>
<evidence type="ECO:0000259" key="5">
    <source>
        <dbReference type="Pfam" id="PF25137"/>
    </source>
</evidence>
<accession>A0A6G4WDX8</accession>
<dbReference type="InterPro" id="IPR001670">
    <property type="entry name" value="ADH_Fe/GldA"/>
</dbReference>
<keyword evidence="7" id="KW-1185">Reference proteome</keyword>
<dbReference type="AlphaFoldDB" id="A0A6G4WDX8"/>
<dbReference type="GO" id="GO:0018506">
    <property type="term" value="F:maleylacetate reductase activity"/>
    <property type="evidence" value="ECO:0007669"/>
    <property type="project" value="InterPro"/>
</dbReference>
<evidence type="ECO:0000313" key="6">
    <source>
        <dbReference type="EMBL" id="NGO52794.1"/>
    </source>
</evidence>
<evidence type="ECO:0000256" key="1">
    <source>
        <dbReference type="ARBA" id="ARBA00007358"/>
    </source>
</evidence>
<dbReference type="PANTHER" id="PTHR11496">
    <property type="entry name" value="ALCOHOL DEHYDROGENASE"/>
    <property type="match status" value="1"/>
</dbReference>
<dbReference type="Pfam" id="PF25137">
    <property type="entry name" value="ADH_Fe_C"/>
    <property type="match status" value="1"/>
</dbReference>
<sequence>MQAFTYTGLPTRVIFGIGTLDKLTAEVERLGVSRALVLSTPRQREMVEDAARRLGALAAGIFSEAAMHTPVDVTERAMREVERCGADGIVAIGGGSTTGLGKAIALRTNLPQLVVPTTYAGSEMTPILGETEHGRKTTLRNPKVLPETVIYDVSLTLELPVKLSAVSGMNAIAHAVEALYAQDRNPVVDLMADEGLAALARALPGIVAKPDDLDARSDALYGAWLCGICLGSVGMALHHKLCHTLGGMFDLPHAETHAVILPHAMRYNTNAAPAAAAKVARALGAGDAARGLQDLARRVGAPVSLREIGMTAEGIEPAVAQAMSNPYWNPEPLVETRIRELLERAFHGSDA</sequence>
<dbReference type="Proteomes" id="UP001642900">
    <property type="component" value="Unassembled WGS sequence"/>
</dbReference>
<dbReference type="GO" id="GO:0046872">
    <property type="term" value="F:metal ion binding"/>
    <property type="evidence" value="ECO:0007669"/>
    <property type="project" value="InterPro"/>
</dbReference>
<evidence type="ECO:0000313" key="7">
    <source>
        <dbReference type="Proteomes" id="UP001642900"/>
    </source>
</evidence>
<dbReference type="GO" id="GO:0004022">
    <property type="term" value="F:alcohol dehydrogenase (NAD+) activity"/>
    <property type="evidence" value="ECO:0007669"/>
    <property type="project" value="TreeGrafter"/>
</dbReference>
<keyword evidence="3" id="KW-0520">NAD</keyword>
<dbReference type="Gene3D" id="1.20.1090.10">
    <property type="entry name" value="Dehydroquinate synthase-like - alpha domain"/>
    <property type="match status" value="1"/>
</dbReference>